<sequence>MKTTKRIYWTATVILFLLEGLMPALTSHTQLAVEGIRHLGYPDYFRVMLTIFKVAGALALVLPFVKGNVKEWAYAGFGFTLISACVSHWAVDGFTGQTIFPLVVFAILVVSYKSYHKLVAFAKQDASTQGMESNTAQPNELIVSGASR</sequence>
<name>A0AAE3RB78_9BACT</name>
<gene>
    <name evidence="6" type="ORF">QNI22_29245</name>
</gene>
<keyword evidence="7" id="KW-1185">Reference proteome</keyword>
<feature type="transmembrane region" description="Helical" evidence="5">
    <location>
        <begin position="97"/>
        <end position="115"/>
    </location>
</feature>
<comment type="caution">
    <text evidence="6">The sequence shown here is derived from an EMBL/GenBank/DDBJ whole genome shotgun (WGS) entry which is preliminary data.</text>
</comment>
<dbReference type="InterPro" id="IPR032808">
    <property type="entry name" value="DoxX"/>
</dbReference>
<dbReference type="EMBL" id="JASJOU010000013">
    <property type="protein sequence ID" value="MDJ1504784.1"/>
    <property type="molecule type" value="Genomic_DNA"/>
</dbReference>
<evidence type="ECO:0000256" key="5">
    <source>
        <dbReference type="SAM" id="Phobius"/>
    </source>
</evidence>
<dbReference type="RefSeq" id="WP_314516427.1">
    <property type="nucleotide sequence ID" value="NZ_JASJOU010000013.1"/>
</dbReference>
<feature type="transmembrane region" description="Helical" evidence="5">
    <location>
        <begin position="7"/>
        <end position="25"/>
    </location>
</feature>
<dbReference type="AlphaFoldDB" id="A0AAE3RB78"/>
<accession>A0AAE3RB78</accession>
<evidence type="ECO:0000256" key="2">
    <source>
        <dbReference type="ARBA" id="ARBA00022692"/>
    </source>
</evidence>
<reference evidence="6" key="1">
    <citation type="submission" date="2023-05" db="EMBL/GenBank/DDBJ databases">
        <authorList>
            <person name="Zhang X."/>
        </authorList>
    </citation>
    <scope>NUCLEOTIDE SEQUENCE</scope>
    <source>
        <strain evidence="6">BD1B2-1</strain>
    </source>
</reference>
<evidence type="ECO:0000256" key="3">
    <source>
        <dbReference type="ARBA" id="ARBA00022989"/>
    </source>
</evidence>
<comment type="subcellular location">
    <subcellularLocation>
        <location evidence="1">Membrane</location>
        <topology evidence="1">Multi-pass membrane protein</topology>
    </subcellularLocation>
</comment>
<feature type="transmembrane region" description="Helical" evidence="5">
    <location>
        <begin position="72"/>
        <end position="91"/>
    </location>
</feature>
<evidence type="ECO:0000313" key="7">
    <source>
        <dbReference type="Proteomes" id="UP001232063"/>
    </source>
</evidence>
<dbReference type="Proteomes" id="UP001232063">
    <property type="component" value="Unassembled WGS sequence"/>
</dbReference>
<keyword evidence="2 5" id="KW-0812">Transmembrane</keyword>
<dbReference type="Pfam" id="PF13564">
    <property type="entry name" value="DoxX_2"/>
    <property type="match status" value="1"/>
</dbReference>
<evidence type="ECO:0000313" key="6">
    <source>
        <dbReference type="EMBL" id="MDJ1504784.1"/>
    </source>
</evidence>
<evidence type="ECO:0000256" key="4">
    <source>
        <dbReference type="ARBA" id="ARBA00023136"/>
    </source>
</evidence>
<evidence type="ECO:0000256" key="1">
    <source>
        <dbReference type="ARBA" id="ARBA00004141"/>
    </source>
</evidence>
<keyword evidence="4 5" id="KW-0472">Membrane</keyword>
<proteinExistence type="predicted"/>
<feature type="transmembrane region" description="Helical" evidence="5">
    <location>
        <begin position="45"/>
        <end position="65"/>
    </location>
</feature>
<protein>
    <submittedName>
        <fullName evidence="6">DoxX family protein</fullName>
    </submittedName>
</protein>
<keyword evidence="3 5" id="KW-1133">Transmembrane helix</keyword>
<organism evidence="6 7">
    <name type="scientific">Xanthocytophaga agilis</name>
    <dbReference type="NCBI Taxonomy" id="3048010"/>
    <lineage>
        <taxon>Bacteria</taxon>
        <taxon>Pseudomonadati</taxon>
        <taxon>Bacteroidota</taxon>
        <taxon>Cytophagia</taxon>
        <taxon>Cytophagales</taxon>
        <taxon>Rhodocytophagaceae</taxon>
        <taxon>Xanthocytophaga</taxon>
    </lineage>
</organism>
<dbReference type="GO" id="GO:0016020">
    <property type="term" value="C:membrane"/>
    <property type="evidence" value="ECO:0007669"/>
    <property type="project" value="UniProtKB-SubCell"/>
</dbReference>